<gene>
    <name evidence="3" type="ordered locus">FRAAL1821</name>
</gene>
<reference evidence="3 4" key="1">
    <citation type="journal article" date="2007" name="Genome Res.">
        <title>Genome characteristics of facultatively symbiotic Frankia sp. strains reflect host range and host plant biogeography.</title>
        <authorList>
            <person name="Normand P."/>
            <person name="Lapierre P."/>
            <person name="Tisa L.S."/>
            <person name="Gogarten J.P."/>
            <person name="Alloisio N."/>
            <person name="Bagnarol E."/>
            <person name="Bassi C.A."/>
            <person name="Berry A.M."/>
            <person name="Bickhart D.M."/>
            <person name="Choisne N."/>
            <person name="Couloux A."/>
            <person name="Cournoyer B."/>
            <person name="Cruveiller S."/>
            <person name="Daubin V."/>
            <person name="Demange N."/>
            <person name="Francino M.P."/>
            <person name="Goltsman E."/>
            <person name="Huang Y."/>
            <person name="Kopp O.R."/>
            <person name="Labarre L."/>
            <person name="Lapidus A."/>
            <person name="Lavire C."/>
            <person name="Marechal J."/>
            <person name="Martinez M."/>
            <person name="Mastronunzio J.E."/>
            <person name="Mullin B.C."/>
            <person name="Niemann J."/>
            <person name="Pujic P."/>
            <person name="Rawnsley T."/>
            <person name="Rouy Z."/>
            <person name="Schenowitz C."/>
            <person name="Sellstedt A."/>
            <person name="Tavares F."/>
            <person name="Tomkins J.P."/>
            <person name="Vallenet D."/>
            <person name="Valverde C."/>
            <person name="Wall L.G."/>
            <person name="Wang Y."/>
            <person name="Medigue C."/>
            <person name="Benson D.R."/>
        </authorList>
    </citation>
    <scope>NUCLEOTIDE SEQUENCE [LARGE SCALE GENOMIC DNA]</scope>
    <source>
        <strain evidence="4">DSM 45986 / CECT 9034 / ACN14a</strain>
    </source>
</reference>
<dbReference type="HOGENOM" id="CLU_2245990_0_0_11"/>
<organism evidence="3 4">
    <name type="scientific">Frankia alni (strain DSM 45986 / CECT 9034 / ACN14a)</name>
    <dbReference type="NCBI Taxonomy" id="326424"/>
    <lineage>
        <taxon>Bacteria</taxon>
        <taxon>Bacillati</taxon>
        <taxon>Actinomycetota</taxon>
        <taxon>Actinomycetes</taxon>
        <taxon>Frankiales</taxon>
        <taxon>Frankiaceae</taxon>
        <taxon>Frankia</taxon>
    </lineage>
</organism>
<keyword evidence="4" id="KW-1185">Reference proteome</keyword>
<name>Q0RPQ9_FRAAA</name>
<dbReference type="Proteomes" id="UP000000657">
    <property type="component" value="Chromosome"/>
</dbReference>
<keyword evidence="2" id="KW-0472">Membrane</keyword>
<evidence type="ECO:0000313" key="4">
    <source>
        <dbReference type="Proteomes" id="UP000000657"/>
    </source>
</evidence>
<sequence>MDTATSGEQIWIFGFMTVNLVAGTLVPAAVRRRFGDTAARTFRRRAGTAIGSVLTVWIAVFWGFTYAAISAGLLLVLFLVDRPPRRRAPSGKAKITDTPPETRS</sequence>
<protein>
    <submittedName>
        <fullName evidence="3">Uncharacterized protein</fullName>
    </submittedName>
</protein>
<keyword evidence="2" id="KW-0812">Transmembrane</keyword>
<dbReference type="STRING" id="326424.FRAAL1821"/>
<evidence type="ECO:0000256" key="1">
    <source>
        <dbReference type="SAM" id="MobiDB-lite"/>
    </source>
</evidence>
<dbReference type="AlphaFoldDB" id="Q0RPQ9"/>
<feature type="region of interest" description="Disordered" evidence="1">
    <location>
        <begin position="85"/>
        <end position="104"/>
    </location>
</feature>
<dbReference type="KEGG" id="fal:FRAAL1821"/>
<keyword evidence="2" id="KW-1133">Transmembrane helix</keyword>
<proteinExistence type="predicted"/>
<feature type="transmembrane region" description="Helical" evidence="2">
    <location>
        <begin position="12"/>
        <end position="30"/>
    </location>
</feature>
<evidence type="ECO:0000313" key="3">
    <source>
        <dbReference type="EMBL" id="CAJ60472.1"/>
    </source>
</evidence>
<evidence type="ECO:0000256" key="2">
    <source>
        <dbReference type="SAM" id="Phobius"/>
    </source>
</evidence>
<feature type="transmembrane region" description="Helical" evidence="2">
    <location>
        <begin position="51"/>
        <end position="80"/>
    </location>
</feature>
<dbReference type="OrthoDB" id="3221128at2"/>
<accession>Q0RPQ9</accession>
<dbReference type="EMBL" id="CT573213">
    <property type="protein sequence ID" value="CAJ60472.1"/>
    <property type="molecule type" value="Genomic_DNA"/>
</dbReference>